<proteinExistence type="inferred from homology"/>
<evidence type="ECO:0000313" key="10">
    <source>
        <dbReference type="Proteomes" id="UP000092124"/>
    </source>
</evidence>
<keyword evidence="2 7" id="KW-0808">Transferase</keyword>
<evidence type="ECO:0000313" key="9">
    <source>
        <dbReference type="EMBL" id="OBS71496.1"/>
    </source>
</evidence>
<sequence>ENPQDSMYLQYCKVCQAYKAPRSHHCRKCNRCIMKMDHHCPWINNCCGHQNHASFTLFLLLAPLGCTHAAFIFVMTMYTQLYNRLSFGWNTVKIDMSAARRDPLPIVPFGLAAFAATLFALGLALGTTIAVGMLFFIQVRYKVIEDYSGACCPLNRGIKTFFTSPCTEEPRIQLQKGELILATRGLRYWLYGDKVLDDSFLK</sequence>
<feature type="domain" description="Palmitoyltransferase DHHC" evidence="8">
    <location>
        <begin position="7"/>
        <end position="141"/>
    </location>
</feature>
<feature type="transmembrane region" description="Helical" evidence="7">
    <location>
        <begin position="57"/>
        <end position="78"/>
    </location>
</feature>
<keyword evidence="5 7" id="KW-0472">Membrane</keyword>
<dbReference type="PANTHER" id="PTHR12246">
    <property type="entry name" value="PALMITOYLTRANSFERASE ZDHHC16"/>
    <property type="match status" value="1"/>
</dbReference>
<evidence type="ECO:0000259" key="8">
    <source>
        <dbReference type="Pfam" id="PF01529"/>
    </source>
</evidence>
<evidence type="ECO:0000256" key="5">
    <source>
        <dbReference type="ARBA" id="ARBA00023136"/>
    </source>
</evidence>
<dbReference type="EMBL" id="LZPO01056915">
    <property type="protein sequence ID" value="OBS71496.1"/>
    <property type="molecule type" value="Genomic_DNA"/>
</dbReference>
<evidence type="ECO:0000256" key="7">
    <source>
        <dbReference type="RuleBase" id="RU079119"/>
    </source>
</evidence>
<keyword evidence="3 7" id="KW-0812">Transmembrane</keyword>
<dbReference type="EC" id="2.3.1.225" evidence="7"/>
<comment type="subcellular location">
    <subcellularLocation>
        <location evidence="1">Membrane</location>
        <topology evidence="1">Multi-pass membrane protein</topology>
    </subcellularLocation>
</comment>
<dbReference type="PROSITE" id="PS50216">
    <property type="entry name" value="DHHC"/>
    <property type="match status" value="1"/>
</dbReference>
<dbReference type="OrthoDB" id="331948at2759"/>
<feature type="transmembrane region" description="Helical" evidence="7">
    <location>
        <begin position="106"/>
        <end position="137"/>
    </location>
</feature>
<comment type="catalytic activity">
    <reaction evidence="7">
        <text>L-cysteinyl-[protein] + hexadecanoyl-CoA = S-hexadecanoyl-L-cysteinyl-[protein] + CoA</text>
        <dbReference type="Rhea" id="RHEA:36683"/>
        <dbReference type="Rhea" id="RHEA-COMP:10131"/>
        <dbReference type="Rhea" id="RHEA-COMP:11032"/>
        <dbReference type="ChEBI" id="CHEBI:29950"/>
        <dbReference type="ChEBI" id="CHEBI:57287"/>
        <dbReference type="ChEBI" id="CHEBI:57379"/>
        <dbReference type="ChEBI" id="CHEBI:74151"/>
        <dbReference type="EC" id="2.3.1.225"/>
    </reaction>
</comment>
<gene>
    <name evidence="9" type="ORF">A6R68_13927</name>
</gene>
<feature type="non-terminal residue" evidence="9">
    <location>
        <position position="202"/>
    </location>
</feature>
<dbReference type="Proteomes" id="UP000092124">
    <property type="component" value="Unassembled WGS sequence"/>
</dbReference>
<evidence type="ECO:0000256" key="3">
    <source>
        <dbReference type="ARBA" id="ARBA00022692"/>
    </source>
</evidence>
<evidence type="ECO:0000256" key="1">
    <source>
        <dbReference type="ARBA" id="ARBA00004141"/>
    </source>
</evidence>
<keyword evidence="10" id="KW-1185">Reference proteome</keyword>
<reference evidence="9 10" key="1">
    <citation type="submission" date="2016-06" db="EMBL/GenBank/DDBJ databases">
        <title>The Draft Genome Sequence and Annotation of the Desert Woodrat Neotoma lepida.</title>
        <authorList>
            <person name="Campbell M."/>
            <person name="Oakeson K.F."/>
            <person name="Yandell M."/>
            <person name="Halpert J.R."/>
            <person name="Dearing D."/>
        </authorList>
    </citation>
    <scope>NUCLEOTIDE SEQUENCE [LARGE SCALE GENOMIC DNA]</scope>
    <source>
        <strain evidence="9">417</strain>
        <tissue evidence="9">Liver</tissue>
    </source>
</reference>
<keyword evidence="4 7" id="KW-1133">Transmembrane helix</keyword>
<dbReference type="STRING" id="56216.A0A1A6GZC3"/>
<comment type="domain">
    <text evidence="7">The DHHC domain is required for palmitoyltransferase activity.</text>
</comment>
<organism evidence="9 10">
    <name type="scientific">Neotoma lepida</name>
    <name type="common">Desert woodrat</name>
    <dbReference type="NCBI Taxonomy" id="56216"/>
    <lineage>
        <taxon>Eukaryota</taxon>
        <taxon>Metazoa</taxon>
        <taxon>Chordata</taxon>
        <taxon>Craniata</taxon>
        <taxon>Vertebrata</taxon>
        <taxon>Euteleostomi</taxon>
        <taxon>Mammalia</taxon>
        <taxon>Eutheria</taxon>
        <taxon>Euarchontoglires</taxon>
        <taxon>Glires</taxon>
        <taxon>Rodentia</taxon>
        <taxon>Myomorpha</taxon>
        <taxon>Muroidea</taxon>
        <taxon>Cricetidae</taxon>
        <taxon>Neotominae</taxon>
        <taxon>Neotoma</taxon>
    </lineage>
</organism>
<comment type="caution">
    <text evidence="9">The sequence shown here is derived from an EMBL/GenBank/DDBJ whole genome shotgun (WGS) entry which is preliminary data.</text>
</comment>
<feature type="non-terminal residue" evidence="9">
    <location>
        <position position="1"/>
    </location>
</feature>
<dbReference type="GO" id="GO:0016020">
    <property type="term" value="C:membrane"/>
    <property type="evidence" value="ECO:0007669"/>
    <property type="project" value="UniProtKB-SubCell"/>
</dbReference>
<evidence type="ECO:0000256" key="2">
    <source>
        <dbReference type="ARBA" id="ARBA00022679"/>
    </source>
</evidence>
<keyword evidence="6 7" id="KW-0012">Acyltransferase</keyword>
<evidence type="ECO:0000256" key="6">
    <source>
        <dbReference type="ARBA" id="ARBA00023315"/>
    </source>
</evidence>
<dbReference type="Pfam" id="PF01529">
    <property type="entry name" value="DHHC"/>
    <property type="match status" value="1"/>
</dbReference>
<accession>A0A1A6GZC3</accession>
<name>A0A1A6GZC3_NEOLE</name>
<evidence type="ECO:0000256" key="4">
    <source>
        <dbReference type="ARBA" id="ARBA00022989"/>
    </source>
</evidence>
<dbReference type="AlphaFoldDB" id="A0A1A6GZC3"/>
<comment type="similarity">
    <text evidence="7">Belongs to the DHHC palmitoyltransferase family.</text>
</comment>
<dbReference type="InterPro" id="IPR001594">
    <property type="entry name" value="Palmitoyltrfase_DHHC"/>
</dbReference>
<protein>
    <recommendedName>
        <fullName evidence="7">Palmitoyltransferase</fullName>
        <ecNumber evidence="7">2.3.1.225</ecNumber>
    </recommendedName>
</protein>
<dbReference type="InterPro" id="IPR039859">
    <property type="entry name" value="PFA4/ZDH16/20/ERF2-like"/>
</dbReference>
<dbReference type="GO" id="GO:0019706">
    <property type="term" value="F:protein-cysteine S-palmitoyltransferase activity"/>
    <property type="evidence" value="ECO:0007669"/>
    <property type="project" value="UniProtKB-EC"/>
</dbReference>